<accession>A0A9W6Z0Q0</accession>
<evidence type="ECO:0000313" key="1">
    <source>
        <dbReference type="EMBL" id="GMG39409.1"/>
    </source>
</evidence>
<sequence>MITPYDTKIDAVDSKITTQLTAVQADQTGNTTTLNNMKNEQNAQRSMLENILAKLDTISPTPSETHPYPRPLKTAPTSSTDYLARVHTVNDLIENISPSQDLLNPDPDSAIITTTNRVVNEINDKIFEKLDLPPMVYRAHDSIFEDHVQFHHYSQETLNSWLKIQLTRIDLNGLNTNIDNLLDADVIDREPINLATLFHELIKAKVDDQLLRYYKKDFGINLYLNLKRKFGKMNHFNQILLVADFVQAVSSGNLSDAEYTEKAVLMDYYFPEAKKLINMTYFIHYDKESINKGLANMNLKDGGAIRNNFFKMYCDAFKKC</sequence>
<name>A0A9W6Z0Q0_AMBMO</name>
<organism evidence="1 2">
    <name type="scientific">Ambrosiozyma monospora</name>
    <name type="common">Yeast</name>
    <name type="synonym">Endomycopsis monosporus</name>
    <dbReference type="NCBI Taxonomy" id="43982"/>
    <lineage>
        <taxon>Eukaryota</taxon>
        <taxon>Fungi</taxon>
        <taxon>Dikarya</taxon>
        <taxon>Ascomycota</taxon>
        <taxon>Saccharomycotina</taxon>
        <taxon>Pichiomycetes</taxon>
        <taxon>Pichiales</taxon>
        <taxon>Pichiaceae</taxon>
        <taxon>Ambrosiozyma</taxon>
    </lineage>
</organism>
<reference evidence="1" key="1">
    <citation type="submission" date="2023-04" db="EMBL/GenBank/DDBJ databases">
        <title>Ambrosiozyma monospora NBRC 1965.</title>
        <authorList>
            <person name="Ichikawa N."/>
            <person name="Sato H."/>
            <person name="Tonouchi N."/>
        </authorList>
    </citation>
    <scope>NUCLEOTIDE SEQUENCE</scope>
    <source>
        <strain evidence="1">NBRC 1965</strain>
    </source>
</reference>
<protein>
    <submittedName>
        <fullName evidence="1">Unnamed protein product</fullName>
    </submittedName>
</protein>
<proteinExistence type="predicted"/>
<dbReference type="AlphaFoldDB" id="A0A9W6Z0Q0"/>
<gene>
    <name evidence="1" type="ORF">Amon01_000532300</name>
</gene>
<evidence type="ECO:0000313" key="2">
    <source>
        <dbReference type="Proteomes" id="UP001165063"/>
    </source>
</evidence>
<keyword evidence="2" id="KW-1185">Reference proteome</keyword>
<dbReference type="Proteomes" id="UP001165063">
    <property type="component" value="Unassembled WGS sequence"/>
</dbReference>
<comment type="caution">
    <text evidence="1">The sequence shown here is derived from an EMBL/GenBank/DDBJ whole genome shotgun (WGS) entry which is preliminary data.</text>
</comment>
<dbReference type="EMBL" id="BSXU01002893">
    <property type="protein sequence ID" value="GMG39409.1"/>
    <property type="molecule type" value="Genomic_DNA"/>
</dbReference>